<evidence type="ECO:0000313" key="2">
    <source>
        <dbReference type="EMBL" id="MBC8179196.1"/>
    </source>
</evidence>
<dbReference type="Gene3D" id="3.30.1490.300">
    <property type="match status" value="1"/>
</dbReference>
<proteinExistence type="predicted"/>
<feature type="domain" description="SHS2" evidence="1">
    <location>
        <begin position="15"/>
        <end position="193"/>
    </location>
</feature>
<accession>A0A8J6TAF5</accession>
<dbReference type="InterPro" id="IPR005883">
    <property type="entry name" value="PilM"/>
</dbReference>
<dbReference type="InterPro" id="IPR043129">
    <property type="entry name" value="ATPase_NBD"/>
</dbReference>
<dbReference type="SMART" id="SM00842">
    <property type="entry name" value="FtsA"/>
    <property type="match status" value="1"/>
</dbReference>
<dbReference type="Gene3D" id="3.30.420.40">
    <property type="match status" value="2"/>
</dbReference>
<reference evidence="2 3" key="1">
    <citation type="submission" date="2020-08" db="EMBL/GenBank/DDBJ databases">
        <title>Bridging the membrane lipid divide: bacteria of the FCB group superphylum have the potential to synthesize archaeal ether lipids.</title>
        <authorList>
            <person name="Villanueva L."/>
            <person name="Von Meijenfeldt F.A.B."/>
            <person name="Westbye A.B."/>
            <person name="Yadav S."/>
            <person name="Hopmans E.C."/>
            <person name="Dutilh B.E."/>
            <person name="Sinninghe Damste J.S."/>
        </authorList>
    </citation>
    <scope>NUCLEOTIDE SEQUENCE [LARGE SCALE GENOMIC DNA]</scope>
    <source>
        <strain evidence="2">NIOZ-UU27</strain>
    </source>
</reference>
<dbReference type="Pfam" id="PF11104">
    <property type="entry name" value="PilM_2"/>
    <property type="match status" value="1"/>
</dbReference>
<dbReference type="AlphaFoldDB" id="A0A8J6TAF5"/>
<dbReference type="InterPro" id="IPR050696">
    <property type="entry name" value="FtsA/MreB"/>
</dbReference>
<dbReference type="NCBIfam" id="TIGR01175">
    <property type="entry name" value="pilM"/>
    <property type="match status" value="1"/>
</dbReference>
<name>A0A8J6TAF5_9DELT</name>
<dbReference type="InterPro" id="IPR003494">
    <property type="entry name" value="SHS2_FtsA"/>
</dbReference>
<dbReference type="GO" id="GO:0051301">
    <property type="term" value="P:cell division"/>
    <property type="evidence" value="ECO:0007669"/>
    <property type="project" value="InterPro"/>
</dbReference>
<dbReference type="Proteomes" id="UP000650524">
    <property type="component" value="Unassembled WGS sequence"/>
</dbReference>
<protein>
    <submittedName>
        <fullName evidence="2">Type IV pilus assembly protein PilM</fullName>
    </submittedName>
</protein>
<comment type="caution">
    <text evidence="2">The sequence shown here is derived from an EMBL/GenBank/DDBJ whole genome shotgun (WGS) entry which is preliminary data.</text>
</comment>
<gene>
    <name evidence="2" type="primary">pilM</name>
    <name evidence="2" type="ORF">H8E19_17480</name>
</gene>
<sequence length="370" mass="40075">MSILNVGSGSKKKSLVGLDIGSHSIKVVEIEHSKLGRILRNFGMIATPQDAIVEGSVKDVEAVSAAIRSLFKNLGIKNKNVAASLSGYSVIAKKIVLDEMEESEMEKAIRLEAEKYIPYGINEVNLDYTVLNAQDPMEESSDEKADSGSSDKMDVLLVAGKNDVIDEYVELIQAANLNLGVVDIDVFAIQNAAEISLDKPEGSYAIITVGASELGINTIHNGLSVFSRDSSYGGTQITKAIMSEFDVPFEEAESMKLGGVGLDDDKIAEIEKIIASKVLKWVSEIKHALDFVANTYPDETIEEIFLSGGSSETPGFKRHLEKETEIPVTGLNPFKYLVANSKFFDPDYLQYIGPQACVAVGLALRSLGDK</sequence>
<dbReference type="PANTHER" id="PTHR32432:SF3">
    <property type="entry name" value="ETHANOLAMINE UTILIZATION PROTEIN EUTJ"/>
    <property type="match status" value="1"/>
</dbReference>
<evidence type="ECO:0000259" key="1">
    <source>
        <dbReference type="SMART" id="SM00842"/>
    </source>
</evidence>
<dbReference type="CDD" id="cd24049">
    <property type="entry name" value="ASKHA_NBD_PilM"/>
    <property type="match status" value="1"/>
</dbReference>
<evidence type="ECO:0000313" key="3">
    <source>
        <dbReference type="Proteomes" id="UP000650524"/>
    </source>
</evidence>
<dbReference type="PANTHER" id="PTHR32432">
    <property type="entry name" value="CELL DIVISION PROTEIN FTSA-RELATED"/>
    <property type="match status" value="1"/>
</dbReference>
<dbReference type="EMBL" id="JACNJD010000358">
    <property type="protein sequence ID" value="MBC8179196.1"/>
    <property type="molecule type" value="Genomic_DNA"/>
</dbReference>
<dbReference type="SUPFAM" id="SSF53067">
    <property type="entry name" value="Actin-like ATPase domain"/>
    <property type="match status" value="2"/>
</dbReference>
<dbReference type="PIRSF" id="PIRSF019169">
    <property type="entry name" value="PilM"/>
    <property type="match status" value="1"/>
</dbReference>
<organism evidence="2 3">
    <name type="scientific">Candidatus Desulfacyla euxinica</name>
    <dbReference type="NCBI Taxonomy" id="2841693"/>
    <lineage>
        <taxon>Bacteria</taxon>
        <taxon>Deltaproteobacteria</taxon>
        <taxon>Candidatus Desulfacyla</taxon>
    </lineage>
</organism>